<dbReference type="InterPro" id="IPR036628">
    <property type="entry name" value="Clp_N_dom_sf"/>
</dbReference>
<dbReference type="SUPFAM" id="SSF81923">
    <property type="entry name" value="Double Clp-N motif"/>
    <property type="match status" value="1"/>
</dbReference>
<dbReference type="AlphaFoldDB" id="A0AAP0DIX8"/>
<reference evidence="3 4" key="1">
    <citation type="submission" date="2024-04" db="EMBL/GenBank/DDBJ databases">
        <title>The reference genome of an endangered Asteraceae, Deinandra increscens subsp. villosa, native to the Central Coast of California.</title>
        <authorList>
            <person name="Guilliams M."/>
            <person name="Hasenstab-Lehman K."/>
            <person name="Meyer R."/>
            <person name="Mcevoy S."/>
        </authorList>
    </citation>
    <scope>NUCLEOTIDE SEQUENCE [LARGE SCALE GENOMIC DNA]</scope>
    <source>
        <tissue evidence="3">Leaf</tissue>
    </source>
</reference>
<keyword evidence="1" id="KW-0677">Repeat</keyword>
<dbReference type="InterPro" id="IPR044217">
    <property type="entry name" value="CLPT1/2"/>
</dbReference>
<gene>
    <name evidence="3" type="ORF">SSX86_008334</name>
</gene>
<organism evidence="3 4">
    <name type="scientific">Deinandra increscens subsp. villosa</name>
    <dbReference type="NCBI Taxonomy" id="3103831"/>
    <lineage>
        <taxon>Eukaryota</taxon>
        <taxon>Viridiplantae</taxon>
        <taxon>Streptophyta</taxon>
        <taxon>Embryophyta</taxon>
        <taxon>Tracheophyta</taxon>
        <taxon>Spermatophyta</taxon>
        <taxon>Magnoliopsida</taxon>
        <taxon>eudicotyledons</taxon>
        <taxon>Gunneridae</taxon>
        <taxon>Pentapetalae</taxon>
        <taxon>asterids</taxon>
        <taxon>campanulids</taxon>
        <taxon>Asterales</taxon>
        <taxon>Asteraceae</taxon>
        <taxon>Asteroideae</taxon>
        <taxon>Heliantheae alliance</taxon>
        <taxon>Madieae</taxon>
        <taxon>Madiinae</taxon>
        <taxon>Deinandra</taxon>
    </lineage>
</organism>
<dbReference type="InterPro" id="IPR004176">
    <property type="entry name" value="Clp_R_N"/>
</dbReference>
<accession>A0AAP0DIX8</accession>
<sequence>MASHPLFSSAATTSTRCYHHDSIKKTDPFSSNIQIATLNLQSQWLGITKLPLKDSYLRPRLPKTRTVSANVTFSLPTAYPERFNSTDKVPKWSLKGIKSFAMGELEARKLKFSTTGTEAILMGILVEGTNRASKLLRSDGFTLSKVREEAIKLIGKPDYFFFSPEHPSLTESAQKALDWAVDEKLKSDDGGEITTSHLLLGVWSEKEGAGYKIMATLGFDDEKARELHSLISKPGFVED</sequence>
<evidence type="ECO:0000256" key="1">
    <source>
        <dbReference type="PROSITE-ProRule" id="PRU01251"/>
    </source>
</evidence>
<dbReference type="EMBL" id="JBCNJP010000010">
    <property type="protein sequence ID" value="KAK9071903.1"/>
    <property type="molecule type" value="Genomic_DNA"/>
</dbReference>
<evidence type="ECO:0000259" key="2">
    <source>
        <dbReference type="PROSITE" id="PS51903"/>
    </source>
</evidence>
<dbReference type="PANTHER" id="PTHR47016:SF2">
    <property type="entry name" value="ATP-DEPENDENT CLP PROTEASE ATP-BINDING SUBUNIT CLPT2, CHLOROPLASTIC"/>
    <property type="match status" value="1"/>
</dbReference>
<dbReference type="PANTHER" id="PTHR47016">
    <property type="entry name" value="ATP-DEPENDENT CLP PROTEASE ATP-BINDING SUBUNIT CLPT1, CHLOROPLASTIC"/>
    <property type="match status" value="1"/>
</dbReference>
<keyword evidence="4" id="KW-1185">Reference proteome</keyword>
<dbReference type="Pfam" id="PF02861">
    <property type="entry name" value="Clp_N"/>
    <property type="match status" value="1"/>
</dbReference>
<name>A0AAP0DIX8_9ASTR</name>
<evidence type="ECO:0000313" key="4">
    <source>
        <dbReference type="Proteomes" id="UP001408789"/>
    </source>
</evidence>
<evidence type="ECO:0000313" key="3">
    <source>
        <dbReference type="EMBL" id="KAK9071903.1"/>
    </source>
</evidence>
<dbReference type="Gene3D" id="1.10.1780.10">
    <property type="entry name" value="Clp, N-terminal domain"/>
    <property type="match status" value="1"/>
</dbReference>
<proteinExistence type="predicted"/>
<dbReference type="PROSITE" id="PS51903">
    <property type="entry name" value="CLP_R"/>
    <property type="match status" value="1"/>
</dbReference>
<dbReference type="Proteomes" id="UP001408789">
    <property type="component" value="Unassembled WGS sequence"/>
</dbReference>
<comment type="caution">
    <text evidence="3">The sequence shown here is derived from an EMBL/GenBank/DDBJ whole genome shotgun (WGS) entry which is preliminary data.</text>
</comment>
<protein>
    <recommendedName>
        <fullName evidence="2">Clp R domain-containing protein</fullName>
    </recommendedName>
</protein>
<feature type="domain" description="Clp R" evidence="2">
    <location>
        <begin position="89"/>
        <end position="234"/>
    </location>
</feature>